<keyword evidence="2" id="KW-0805">Transcription regulation</keyword>
<dbReference type="Proteomes" id="UP000315252">
    <property type="component" value="Unassembled WGS sequence"/>
</dbReference>
<dbReference type="RefSeq" id="WP_142898278.1">
    <property type="nucleotide sequence ID" value="NZ_ML660058.1"/>
</dbReference>
<dbReference type="Pfam" id="PF03466">
    <property type="entry name" value="LysR_substrate"/>
    <property type="match status" value="1"/>
</dbReference>
<dbReference type="OrthoDB" id="9807765at2"/>
<evidence type="ECO:0000256" key="4">
    <source>
        <dbReference type="ARBA" id="ARBA00023163"/>
    </source>
</evidence>
<keyword evidence="7" id="KW-1185">Reference proteome</keyword>
<dbReference type="CDD" id="cd08432">
    <property type="entry name" value="PBP2_GcdR_TrpI_HvrB_AmpR_like"/>
    <property type="match status" value="1"/>
</dbReference>
<dbReference type="Pfam" id="PF00126">
    <property type="entry name" value="HTH_1"/>
    <property type="match status" value="1"/>
</dbReference>
<dbReference type="SUPFAM" id="SSF46785">
    <property type="entry name" value="Winged helix' DNA-binding domain"/>
    <property type="match status" value="1"/>
</dbReference>
<dbReference type="InterPro" id="IPR058163">
    <property type="entry name" value="LysR-type_TF_proteobact-type"/>
</dbReference>
<dbReference type="FunFam" id="3.40.190.10:FF:000017">
    <property type="entry name" value="Glycine cleavage system transcriptional activator"/>
    <property type="match status" value="1"/>
</dbReference>
<dbReference type="PANTHER" id="PTHR30537:SF74">
    <property type="entry name" value="HTH-TYPE TRANSCRIPTIONAL REGULATOR TRPI"/>
    <property type="match status" value="1"/>
</dbReference>
<evidence type="ECO:0000313" key="7">
    <source>
        <dbReference type="Proteomes" id="UP000315252"/>
    </source>
</evidence>
<dbReference type="InterPro" id="IPR000847">
    <property type="entry name" value="LysR_HTH_N"/>
</dbReference>
<dbReference type="EMBL" id="VHSH01000007">
    <property type="protein sequence ID" value="TQV77935.1"/>
    <property type="molecule type" value="Genomic_DNA"/>
</dbReference>
<dbReference type="GO" id="GO:0043565">
    <property type="term" value="F:sequence-specific DNA binding"/>
    <property type="evidence" value="ECO:0007669"/>
    <property type="project" value="TreeGrafter"/>
</dbReference>
<evidence type="ECO:0000313" key="6">
    <source>
        <dbReference type="EMBL" id="TQV77935.1"/>
    </source>
</evidence>
<evidence type="ECO:0000256" key="1">
    <source>
        <dbReference type="ARBA" id="ARBA00009437"/>
    </source>
</evidence>
<dbReference type="AlphaFoldDB" id="A0A545TL33"/>
<evidence type="ECO:0000259" key="5">
    <source>
        <dbReference type="PROSITE" id="PS50931"/>
    </source>
</evidence>
<dbReference type="Gene3D" id="1.10.10.10">
    <property type="entry name" value="Winged helix-like DNA-binding domain superfamily/Winged helix DNA-binding domain"/>
    <property type="match status" value="1"/>
</dbReference>
<organism evidence="6 7">
    <name type="scientific">Denitrobaculum tricleocarpae</name>
    <dbReference type="NCBI Taxonomy" id="2591009"/>
    <lineage>
        <taxon>Bacteria</taxon>
        <taxon>Pseudomonadati</taxon>
        <taxon>Pseudomonadota</taxon>
        <taxon>Alphaproteobacteria</taxon>
        <taxon>Rhodospirillales</taxon>
        <taxon>Rhodospirillaceae</taxon>
        <taxon>Denitrobaculum</taxon>
    </lineage>
</organism>
<evidence type="ECO:0000256" key="3">
    <source>
        <dbReference type="ARBA" id="ARBA00023125"/>
    </source>
</evidence>
<dbReference type="GO" id="GO:0003700">
    <property type="term" value="F:DNA-binding transcription factor activity"/>
    <property type="evidence" value="ECO:0007669"/>
    <property type="project" value="InterPro"/>
</dbReference>
<reference evidence="6 7" key="1">
    <citation type="submission" date="2019-06" db="EMBL/GenBank/DDBJ databases">
        <title>Whole genome sequence for Rhodospirillaceae sp. R148.</title>
        <authorList>
            <person name="Wang G."/>
        </authorList>
    </citation>
    <scope>NUCLEOTIDE SEQUENCE [LARGE SCALE GENOMIC DNA]</scope>
    <source>
        <strain evidence="6 7">R148</strain>
    </source>
</reference>
<dbReference type="InterPro" id="IPR005119">
    <property type="entry name" value="LysR_subst-bd"/>
</dbReference>
<dbReference type="PROSITE" id="PS50931">
    <property type="entry name" value="HTH_LYSR"/>
    <property type="match status" value="1"/>
</dbReference>
<comment type="similarity">
    <text evidence="1">Belongs to the LysR transcriptional regulatory family.</text>
</comment>
<sequence length="310" mass="33731">MTVENLQSQRTNVASGLPPLNGLKAFEAAGRHLNFRLAAEEIGVTQGAVAQQVRGLEQTLNAKLFERLPRGLALTEEGRKYLAPVQRAFRLIEDATDEIRPQQAVLTLSVTPSLAGKWLVPRLGAFLQSHADLDVRVVAGEGLANFQSDGVDIAVRQGRPPFGPGLTAELLFPFEVYPVCSPALQAGKHPISKPEDLARQVLLHDAHGLWPLFLEQTGVAEPMAMSRALKFSQTSLALDAALAGQGVALASDPLVEDDLAAGRLCRPLEITMKSDMGFYIVAPRSPRNADHVKRMRDWLIAQSRADRELN</sequence>
<dbReference type="InterPro" id="IPR036388">
    <property type="entry name" value="WH-like_DNA-bd_sf"/>
</dbReference>
<keyword evidence="3" id="KW-0238">DNA-binding</keyword>
<dbReference type="PRINTS" id="PR00039">
    <property type="entry name" value="HTHLYSR"/>
</dbReference>
<dbReference type="GO" id="GO:0006351">
    <property type="term" value="P:DNA-templated transcription"/>
    <property type="evidence" value="ECO:0007669"/>
    <property type="project" value="TreeGrafter"/>
</dbReference>
<keyword evidence="4" id="KW-0804">Transcription</keyword>
<dbReference type="Gene3D" id="3.40.190.10">
    <property type="entry name" value="Periplasmic binding protein-like II"/>
    <property type="match status" value="2"/>
</dbReference>
<evidence type="ECO:0000256" key="2">
    <source>
        <dbReference type="ARBA" id="ARBA00023015"/>
    </source>
</evidence>
<dbReference type="NCBIfam" id="NF008352">
    <property type="entry name" value="PRK11139.1"/>
    <property type="match status" value="1"/>
</dbReference>
<proteinExistence type="inferred from homology"/>
<gene>
    <name evidence="6" type="primary">gcvA</name>
    <name evidence="6" type="ORF">FKG95_20585</name>
</gene>
<dbReference type="SUPFAM" id="SSF53850">
    <property type="entry name" value="Periplasmic binding protein-like II"/>
    <property type="match status" value="1"/>
</dbReference>
<feature type="domain" description="HTH lysR-type" evidence="5">
    <location>
        <begin position="18"/>
        <end position="75"/>
    </location>
</feature>
<comment type="caution">
    <text evidence="6">The sequence shown here is derived from an EMBL/GenBank/DDBJ whole genome shotgun (WGS) entry which is preliminary data.</text>
</comment>
<dbReference type="InterPro" id="IPR036390">
    <property type="entry name" value="WH_DNA-bd_sf"/>
</dbReference>
<name>A0A545TL33_9PROT</name>
<accession>A0A545TL33</accession>
<dbReference type="PANTHER" id="PTHR30537">
    <property type="entry name" value="HTH-TYPE TRANSCRIPTIONAL REGULATOR"/>
    <property type="match status" value="1"/>
</dbReference>
<protein>
    <submittedName>
        <fullName evidence="6">Transcriptional regulator GcvA</fullName>
    </submittedName>
</protein>